<evidence type="ECO:0000256" key="1">
    <source>
        <dbReference type="SAM" id="Phobius"/>
    </source>
</evidence>
<dbReference type="Proteomes" id="UP000054007">
    <property type="component" value="Unassembled WGS sequence"/>
</dbReference>
<keyword evidence="1" id="KW-0812">Transmembrane</keyword>
<sequence>MSLAGYNANMGGGPMGVYIGISIAVGLFLAFAPCGGYLIWRRRRGMREQEQNMQLTLAQVMQSKPRCQDVWVDTSTRESSWADFKPLALEIIALASERSTLSRPERRLDWRGGVKKIIESGGPKIPESTESCFQVAVLVVDPSGKQLQLGTERTLAK</sequence>
<reference evidence="2 3" key="1">
    <citation type="journal article" date="2015" name="Fungal Genet. Biol.">
        <title>Evolution of novel wood decay mechanisms in Agaricales revealed by the genome sequences of Fistulina hepatica and Cylindrobasidium torrendii.</title>
        <authorList>
            <person name="Floudas D."/>
            <person name="Held B.W."/>
            <person name="Riley R."/>
            <person name="Nagy L.G."/>
            <person name="Koehler G."/>
            <person name="Ransdell A.S."/>
            <person name="Younus H."/>
            <person name="Chow J."/>
            <person name="Chiniquy J."/>
            <person name="Lipzen A."/>
            <person name="Tritt A."/>
            <person name="Sun H."/>
            <person name="Haridas S."/>
            <person name="LaButti K."/>
            <person name="Ohm R.A."/>
            <person name="Kues U."/>
            <person name="Blanchette R.A."/>
            <person name="Grigoriev I.V."/>
            <person name="Minto R.E."/>
            <person name="Hibbett D.S."/>
        </authorList>
    </citation>
    <scope>NUCLEOTIDE SEQUENCE [LARGE SCALE GENOMIC DNA]</scope>
    <source>
        <strain evidence="2 3">FP15055 ss-10</strain>
    </source>
</reference>
<accession>A0A0D7B4L8</accession>
<proteinExistence type="predicted"/>
<dbReference type="EMBL" id="KN880590">
    <property type="protein sequence ID" value="KIY65432.1"/>
    <property type="molecule type" value="Genomic_DNA"/>
</dbReference>
<evidence type="ECO:0000313" key="3">
    <source>
        <dbReference type="Proteomes" id="UP000054007"/>
    </source>
</evidence>
<evidence type="ECO:0000313" key="2">
    <source>
        <dbReference type="EMBL" id="KIY65432.1"/>
    </source>
</evidence>
<protein>
    <submittedName>
        <fullName evidence="2">Uncharacterized protein</fullName>
    </submittedName>
</protein>
<keyword evidence="1" id="KW-1133">Transmembrane helix</keyword>
<name>A0A0D7B4L8_9AGAR</name>
<gene>
    <name evidence="2" type="ORF">CYLTODRAFT_492320</name>
</gene>
<organism evidence="2 3">
    <name type="scientific">Cylindrobasidium torrendii FP15055 ss-10</name>
    <dbReference type="NCBI Taxonomy" id="1314674"/>
    <lineage>
        <taxon>Eukaryota</taxon>
        <taxon>Fungi</taxon>
        <taxon>Dikarya</taxon>
        <taxon>Basidiomycota</taxon>
        <taxon>Agaricomycotina</taxon>
        <taxon>Agaricomycetes</taxon>
        <taxon>Agaricomycetidae</taxon>
        <taxon>Agaricales</taxon>
        <taxon>Marasmiineae</taxon>
        <taxon>Physalacriaceae</taxon>
        <taxon>Cylindrobasidium</taxon>
    </lineage>
</organism>
<feature type="transmembrane region" description="Helical" evidence="1">
    <location>
        <begin position="15"/>
        <end position="40"/>
    </location>
</feature>
<dbReference type="AlphaFoldDB" id="A0A0D7B4L8"/>
<keyword evidence="1" id="KW-0472">Membrane</keyword>
<keyword evidence="3" id="KW-1185">Reference proteome</keyword>